<gene>
    <name evidence="2" type="ORF">C5L30_000546</name>
</gene>
<dbReference type="Proteomes" id="UP000295257">
    <property type="component" value="Unassembled WGS sequence"/>
</dbReference>
<feature type="transmembrane region" description="Helical" evidence="1">
    <location>
        <begin position="41"/>
        <end position="65"/>
    </location>
</feature>
<comment type="caution">
    <text evidence="2">The sequence shown here is derived from an EMBL/GenBank/DDBJ whole genome shotgun (WGS) entry which is preliminary data.</text>
</comment>
<organism evidence="2 3">
    <name type="scientific">Companilactobacillus farciminis</name>
    <dbReference type="NCBI Taxonomy" id="1612"/>
    <lineage>
        <taxon>Bacteria</taxon>
        <taxon>Bacillati</taxon>
        <taxon>Bacillota</taxon>
        <taxon>Bacilli</taxon>
        <taxon>Lactobacillales</taxon>
        <taxon>Lactobacillaceae</taxon>
        <taxon>Companilactobacillus</taxon>
    </lineage>
</organism>
<sequence>MKIKTTLLKFVTLIIDAFVLFFVVMLSMSMLNAIQDHPFDLFPTIAGSTFLIVGLLVLIISYYLFRIFKLIDNHNFFTQQALHFVRMVRYLFIACSVVLLAILPIAYQAADIDDAPGLIIVALGFIFFPSAIAAFISVMEKILINSIQFKQENELTI</sequence>
<accession>A0A4R5NGJ9</accession>
<dbReference type="EMBL" id="PUFN01000009">
    <property type="protein sequence ID" value="TDG73607.1"/>
    <property type="molecule type" value="Genomic_DNA"/>
</dbReference>
<dbReference type="AlphaFoldDB" id="A0A4R5NGJ9"/>
<name>A0A4R5NGJ9_9LACO</name>
<dbReference type="STRING" id="1612.ABB44_02660"/>
<feature type="transmembrane region" description="Helical" evidence="1">
    <location>
        <begin position="90"/>
        <end position="110"/>
    </location>
</feature>
<feature type="transmembrane region" description="Helical" evidence="1">
    <location>
        <begin position="7"/>
        <end position="29"/>
    </location>
</feature>
<protein>
    <recommendedName>
        <fullName evidence="4">DUF2975 domain-containing protein</fullName>
    </recommendedName>
</protein>
<reference evidence="2 3" key="1">
    <citation type="journal article" date="2019" name="Appl. Microbiol. Biotechnol.">
        <title>Uncovering carbohydrate metabolism through a genotype-phenotype association study of 56 lactic acid bacteria genomes.</title>
        <authorList>
            <person name="Buron-Moles G."/>
            <person name="Chailyan A."/>
            <person name="Dolejs I."/>
            <person name="Forster J."/>
            <person name="Miks M.H."/>
        </authorList>
    </citation>
    <scope>NUCLEOTIDE SEQUENCE [LARGE SCALE GENOMIC DNA]</scope>
    <source>
        <strain evidence="2 3">ATCC 29644</strain>
    </source>
</reference>
<evidence type="ECO:0008006" key="4">
    <source>
        <dbReference type="Google" id="ProtNLM"/>
    </source>
</evidence>
<evidence type="ECO:0000313" key="2">
    <source>
        <dbReference type="EMBL" id="TDG73607.1"/>
    </source>
</evidence>
<keyword evidence="1" id="KW-1133">Transmembrane helix</keyword>
<keyword evidence="1" id="KW-0812">Transmembrane</keyword>
<keyword evidence="1" id="KW-0472">Membrane</keyword>
<evidence type="ECO:0000313" key="3">
    <source>
        <dbReference type="Proteomes" id="UP000295257"/>
    </source>
</evidence>
<dbReference type="RefSeq" id="WP_010018302.1">
    <property type="nucleotide sequence ID" value="NZ_PUFN01000009.1"/>
</dbReference>
<dbReference type="Pfam" id="PF11188">
    <property type="entry name" value="DUF2975"/>
    <property type="match status" value="1"/>
</dbReference>
<dbReference type="OrthoDB" id="2296205at2"/>
<keyword evidence="3" id="KW-1185">Reference proteome</keyword>
<proteinExistence type="predicted"/>
<feature type="transmembrane region" description="Helical" evidence="1">
    <location>
        <begin position="116"/>
        <end position="138"/>
    </location>
</feature>
<evidence type="ECO:0000256" key="1">
    <source>
        <dbReference type="SAM" id="Phobius"/>
    </source>
</evidence>
<dbReference type="InterPro" id="IPR021354">
    <property type="entry name" value="DUF2975"/>
</dbReference>